<name>C0EDI0_9FIRM</name>
<dbReference type="InterPro" id="IPR009057">
    <property type="entry name" value="Homeodomain-like_sf"/>
</dbReference>
<dbReference type="SMART" id="SM00342">
    <property type="entry name" value="HTH_ARAC"/>
    <property type="match status" value="1"/>
</dbReference>
<evidence type="ECO:0000313" key="5">
    <source>
        <dbReference type="EMBL" id="EEG30466.1"/>
    </source>
</evidence>
<dbReference type="Pfam" id="PF12833">
    <property type="entry name" value="HTH_18"/>
    <property type="match status" value="1"/>
</dbReference>
<keyword evidence="6" id="KW-1185">Reference proteome</keyword>
<accession>C0EDI0</accession>
<dbReference type="PRINTS" id="PR00032">
    <property type="entry name" value="HTHARAC"/>
</dbReference>
<dbReference type="SUPFAM" id="SSF46689">
    <property type="entry name" value="Homeodomain-like"/>
    <property type="match status" value="1"/>
</dbReference>
<dbReference type="Proteomes" id="UP000003340">
    <property type="component" value="Unassembled WGS sequence"/>
</dbReference>
<dbReference type="Pfam" id="PF02311">
    <property type="entry name" value="AraC_binding"/>
    <property type="match status" value="1"/>
</dbReference>
<dbReference type="PANTHER" id="PTHR43280">
    <property type="entry name" value="ARAC-FAMILY TRANSCRIPTIONAL REGULATOR"/>
    <property type="match status" value="1"/>
</dbReference>
<proteinExistence type="predicted"/>
<dbReference type="PROSITE" id="PS01124">
    <property type="entry name" value="HTH_ARAC_FAMILY_2"/>
    <property type="match status" value="1"/>
</dbReference>
<dbReference type="SUPFAM" id="SSF51182">
    <property type="entry name" value="RmlC-like cupins"/>
    <property type="match status" value="1"/>
</dbReference>
<evidence type="ECO:0000256" key="3">
    <source>
        <dbReference type="ARBA" id="ARBA00023163"/>
    </source>
</evidence>
<evidence type="ECO:0000259" key="4">
    <source>
        <dbReference type="PROSITE" id="PS01124"/>
    </source>
</evidence>
<dbReference type="STRING" id="537013.CLOSTMETH_01907"/>
<dbReference type="InterPro" id="IPR014710">
    <property type="entry name" value="RmlC-like_jellyroll"/>
</dbReference>
<feature type="domain" description="HTH araC/xylS-type" evidence="4">
    <location>
        <begin position="238"/>
        <end position="335"/>
    </location>
</feature>
<comment type="caution">
    <text evidence="5">The sequence shown here is derived from an EMBL/GenBank/DDBJ whole genome shotgun (WGS) entry which is preliminary data.</text>
</comment>
<dbReference type="HOGENOM" id="CLU_000445_88_0_9"/>
<dbReference type="EMBL" id="ACEC01000062">
    <property type="protein sequence ID" value="EEG30466.1"/>
    <property type="molecule type" value="Genomic_DNA"/>
</dbReference>
<dbReference type="GO" id="GO:0003700">
    <property type="term" value="F:DNA-binding transcription factor activity"/>
    <property type="evidence" value="ECO:0007669"/>
    <property type="project" value="InterPro"/>
</dbReference>
<reference evidence="5 6" key="1">
    <citation type="submission" date="2009-01" db="EMBL/GenBank/DDBJ databases">
        <authorList>
            <person name="Fulton L."/>
            <person name="Clifton S."/>
            <person name="Fulton B."/>
            <person name="Xu J."/>
            <person name="Minx P."/>
            <person name="Pepin K.H."/>
            <person name="Johnson M."/>
            <person name="Bhonagiri V."/>
            <person name="Nash W.E."/>
            <person name="Mardis E.R."/>
            <person name="Wilson R.K."/>
        </authorList>
    </citation>
    <scope>NUCLEOTIDE SEQUENCE [LARGE SCALE GENOMIC DNA]</scope>
    <source>
        <strain evidence="5 6">DSM 5476</strain>
    </source>
</reference>
<dbReference type="PANTHER" id="PTHR43280:SF2">
    <property type="entry name" value="HTH-TYPE TRANSCRIPTIONAL REGULATOR EXSA"/>
    <property type="match status" value="1"/>
</dbReference>
<dbReference type="AlphaFoldDB" id="C0EDI0"/>
<dbReference type="GO" id="GO:0043565">
    <property type="term" value="F:sequence-specific DNA binding"/>
    <property type="evidence" value="ECO:0007669"/>
    <property type="project" value="InterPro"/>
</dbReference>
<dbReference type="Gene3D" id="1.10.10.60">
    <property type="entry name" value="Homeodomain-like"/>
    <property type="match status" value="2"/>
</dbReference>
<evidence type="ECO:0000256" key="1">
    <source>
        <dbReference type="ARBA" id="ARBA00023015"/>
    </source>
</evidence>
<dbReference type="InterPro" id="IPR020449">
    <property type="entry name" value="Tscrpt_reg_AraC-type_HTH"/>
</dbReference>
<keyword evidence="1" id="KW-0805">Transcription regulation</keyword>
<reference evidence="5 6" key="2">
    <citation type="submission" date="2009-02" db="EMBL/GenBank/DDBJ databases">
        <title>Draft genome sequence of Clostridium methylpentosum (DSM 5476).</title>
        <authorList>
            <person name="Sudarsanam P."/>
            <person name="Ley R."/>
            <person name="Guruge J."/>
            <person name="Turnbaugh P.J."/>
            <person name="Mahowald M."/>
            <person name="Liep D."/>
            <person name="Gordon J."/>
        </authorList>
    </citation>
    <scope>NUCLEOTIDE SEQUENCE [LARGE SCALE GENOMIC DNA]</scope>
    <source>
        <strain evidence="5 6">DSM 5476</strain>
    </source>
</reference>
<protein>
    <submittedName>
        <fullName evidence="5">Transcriptional regulator, AraC family</fullName>
    </submittedName>
</protein>
<keyword evidence="3" id="KW-0804">Transcription</keyword>
<organism evidence="5 6">
    <name type="scientific">[Clostridium] methylpentosum DSM 5476</name>
    <dbReference type="NCBI Taxonomy" id="537013"/>
    <lineage>
        <taxon>Bacteria</taxon>
        <taxon>Bacillati</taxon>
        <taxon>Bacillota</taxon>
        <taxon>Clostridia</taxon>
        <taxon>Eubacteriales</taxon>
        <taxon>Oscillospiraceae</taxon>
        <taxon>Oscillospiraceae incertae sedis</taxon>
    </lineage>
</organism>
<sequence>MEQLLNQIQQYVDRHRTSEFPFFSKMPPYHPQESVYKGIRYHTFLESRYFHSDQTVLVAVEQITDFDKAYNLYGRQKDMHNHEFFELFYVYSGTCICTIEDTPVEFHQGDIGLYSPKAIHCVQTPNDGDVIINVLIRKKLFDQTFLSMAEDNDLITGFFIDALYNPNSNQKYVVFKKEQMTVSPWIVFLMLHEYQRDNIFSQKTLTSYLICLLSDLACCYTNRLPHTPMQRNSSIDISSLLSYINTNCQTVTIEKLAEEFHYSVRSISSFIQRETGKTFRQLLQSYRLQLACRYLTKTDIPLGDLSELVGYSHRSSFERSFREYFHVTPAQYRKTYQND</sequence>
<gene>
    <name evidence="5" type="ORF">CLOSTMETH_01907</name>
</gene>
<dbReference type="eggNOG" id="COG2207">
    <property type="taxonomic scope" value="Bacteria"/>
</dbReference>
<dbReference type="Gene3D" id="2.60.120.10">
    <property type="entry name" value="Jelly Rolls"/>
    <property type="match status" value="1"/>
</dbReference>
<dbReference type="InterPro" id="IPR018060">
    <property type="entry name" value="HTH_AraC"/>
</dbReference>
<evidence type="ECO:0000256" key="2">
    <source>
        <dbReference type="ARBA" id="ARBA00023125"/>
    </source>
</evidence>
<dbReference type="InterPro" id="IPR003313">
    <property type="entry name" value="AraC-bd"/>
</dbReference>
<evidence type="ECO:0000313" key="6">
    <source>
        <dbReference type="Proteomes" id="UP000003340"/>
    </source>
</evidence>
<dbReference type="InterPro" id="IPR011051">
    <property type="entry name" value="RmlC_Cupin_sf"/>
</dbReference>
<keyword evidence="2" id="KW-0238">DNA-binding</keyword>